<evidence type="ECO:0000313" key="1">
    <source>
        <dbReference type="EMBL" id="PIA43622.1"/>
    </source>
</evidence>
<proteinExistence type="predicted"/>
<dbReference type="EMBL" id="KZ305036">
    <property type="protein sequence ID" value="PIA43622.1"/>
    <property type="molecule type" value="Genomic_DNA"/>
</dbReference>
<reference evidence="1 2" key="1">
    <citation type="submission" date="2017-09" db="EMBL/GenBank/DDBJ databases">
        <title>WGS assembly of Aquilegia coerulea Goldsmith.</title>
        <authorList>
            <person name="Hodges S."/>
            <person name="Kramer E."/>
            <person name="Nordborg M."/>
            <person name="Tomkins J."/>
            <person name="Borevitz J."/>
            <person name="Derieg N."/>
            <person name="Yan J."/>
            <person name="Mihaltcheva S."/>
            <person name="Hayes R.D."/>
            <person name="Rokhsar D."/>
        </authorList>
    </citation>
    <scope>NUCLEOTIDE SEQUENCE [LARGE SCALE GENOMIC DNA]</scope>
    <source>
        <strain evidence="2">cv. Goldsmith</strain>
    </source>
</reference>
<dbReference type="InParanoid" id="A0A2G5DJI6"/>
<organism evidence="1 2">
    <name type="scientific">Aquilegia coerulea</name>
    <name type="common">Rocky mountain columbine</name>
    <dbReference type="NCBI Taxonomy" id="218851"/>
    <lineage>
        <taxon>Eukaryota</taxon>
        <taxon>Viridiplantae</taxon>
        <taxon>Streptophyta</taxon>
        <taxon>Embryophyta</taxon>
        <taxon>Tracheophyta</taxon>
        <taxon>Spermatophyta</taxon>
        <taxon>Magnoliopsida</taxon>
        <taxon>Ranunculales</taxon>
        <taxon>Ranunculaceae</taxon>
        <taxon>Thalictroideae</taxon>
        <taxon>Aquilegia</taxon>
    </lineage>
</organism>
<gene>
    <name evidence="1" type="ORF">AQUCO_01900194v1</name>
</gene>
<evidence type="ECO:0000313" key="2">
    <source>
        <dbReference type="Proteomes" id="UP000230069"/>
    </source>
</evidence>
<accession>A0A2G5DJI6</accession>
<name>A0A2G5DJI6_AQUCA</name>
<sequence>MRSTPSSSVHKIRSWCLHFQICNIFLFTLNKLRELSTPHVMDSFSNFFSIFSSQDLVSDSSSTKINNVFFLAVQDSIFIIHLLNKIQFLGFFLYSTTNRN</sequence>
<dbReference type="Proteomes" id="UP000230069">
    <property type="component" value="Unassembled WGS sequence"/>
</dbReference>
<dbReference type="AlphaFoldDB" id="A0A2G5DJI6"/>
<protein>
    <submittedName>
        <fullName evidence="1">Uncharacterized protein</fullName>
    </submittedName>
</protein>
<keyword evidence="2" id="KW-1185">Reference proteome</keyword>